<dbReference type="SUPFAM" id="SSF48726">
    <property type="entry name" value="Immunoglobulin"/>
    <property type="match status" value="1"/>
</dbReference>
<evidence type="ECO:0000313" key="3">
    <source>
        <dbReference type="Proteomes" id="UP001651158"/>
    </source>
</evidence>
<name>A0ABR4QM18_9CEST</name>
<gene>
    <name evidence="2" type="ORF">TcWFU_007674</name>
</gene>
<evidence type="ECO:0000256" key="1">
    <source>
        <dbReference type="SAM" id="Phobius"/>
    </source>
</evidence>
<reference evidence="2 3" key="1">
    <citation type="journal article" date="2022" name="Front. Cell. Infect. Microbiol.">
        <title>The Genomes of Two Strains of Taenia crassiceps the Animal Model for the Study of Human Cysticercosis.</title>
        <authorList>
            <person name="Bobes R.J."/>
            <person name="Estrada K."/>
            <person name="Rios-Valencia D.G."/>
            <person name="Calderon-Gallegos A."/>
            <person name="de la Torre P."/>
            <person name="Carrero J.C."/>
            <person name="Sanchez-Flores A."/>
            <person name="Laclette J.P."/>
        </authorList>
    </citation>
    <scope>NUCLEOTIDE SEQUENCE [LARGE SCALE GENOMIC DNA]</scope>
    <source>
        <strain evidence="2">WFUcys</strain>
    </source>
</reference>
<comment type="caution">
    <text evidence="2">The sequence shown here is derived from an EMBL/GenBank/DDBJ whole genome shotgun (WGS) entry which is preliminary data.</text>
</comment>
<feature type="transmembrane region" description="Helical" evidence="1">
    <location>
        <begin position="74"/>
        <end position="96"/>
    </location>
</feature>
<proteinExistence type="predicted"/>
<dbReference type="Proteomes" id="UP001651158">
    <property type="component" value="Unassembled WGS sequence"/>
</dbReference>
<keyword evidence="3" id="KW-1185">Reference proteome</keyword>
<keyword evidence="1" id="KW-0472">Membrane</keyword>
<protein>
    <recommendedName>
        <fullName evidence="4">Ig-like domain-containing protein</fullName>
    </recommendedName>
</protein>
<evidence type="ECO:0008006" key="4">
    <source>
        <dbReference type="Google" id="ProtNLM"/>
    </source>
</evidence>
<evidence type="ECO:0000313" key="2">
    <source>
        <dbReference type="EMBL" id="KAL5110697.1"/>
    </source>
</evidence>
<accession>A0ABR4QM18</accession>
<dbReference type="InterPro" id="IPR036179">
    <property type="entry name" value="Ig-like_dom_sf"/>
</dbReference>
<keyword evidence="1" id="KW-0812">Transmembrane</keyword>
<organism evidence="2 3">
    <name type="scientific">Taenia crassiceps</name>
    <dbReference type="NCBI Taxonomy" id="6207"/>
    <lineage>
        <taxon>Eukaryota</taxon>
        <taxon>Metazoa</taxon>
        <taxon>Spiralia</taxon>
        <taxon>Lophotrochozoa</taxon>
        <taxon>Platyhelminthes</taxon>
        <taxon>Cestoda</taxon>
        <taxon>Eucestoda</taxon>
        <taxon>Cyclophyllidea</taxon>
        <taxon>Taeniidae</taxon>
        <taxon>Taenia</taxon>
    </lineage>
</organism>
<keyword evidence="1" id="KW-1133">Transmembrane helix</keyword>
<dbReference type="EMBL" id="JAKROA010000002">
    <property type="protein sequence ID" value="KAL5110697.1"/>
    <property type="molecule type" value="Genomic_DNA"/>
</dbReference>
<sequence>MAYMPRTFLNERVFVTSDCSLRFARVRRVDEGIYSCYKRNFRLPNQWQSEAFVSYRLKIEDSPIKFPASGDMCLGFLLLSIWSALIIFVWVLLSIWSLEVNRTAIIQAGERMRRRDRAIKEGVKYRQSYHYFLHLV</sequence>